<name>A0A919Q3M1_9MICO</name>
<evidence type="ECO:0000313" key="2">
    <source>
        <dbReference type="EMBL" id="GIG54291.1"/>
    </source>
</evidence>
<sequence length="137" mass="13694">MRVVTVDDAALTLAHGVARVPLRGGATDAGARSDAPAIGTLRVTFAITRPSGPITGALDVRGADAAEGAVRVERAEDAGAAADRRTVPERGLSARGAPARPEPVRTVPVRGAEADRADAGASAVGRGLRGEAGRTGL</sequence>
<accession>A0A919Q3M1</accession>
<keyword evidence="3" id="KW-1185">Reference proteome</keyword>
<feature type="compositionally biased region" description="Basic and acidic residues" evidence="1">
    <location>
        <begin position="128"/>
        <end position="137"/>
    </location>
</feature>
<reference evidence="2" key="1">
    <citation type="submission" date="2021-01" db="EMBL/GenBank/DDBJ databases">
        <title>Whole genome shotgun sequence of Demequina activiva NBRC 110675.</title>
        <authorList>
            <person name="Komaki H."/>
            <person name="Tamura T."/>
        </authorList>
    </citation>
    <scope>NUCLEOTIDE SEQUENCE</scope>
    <source>
        <strain evidence="2">NBRC 110675</strain>
    </source>
</reference>
<dbReference type="RefSeq" id="WP_203653883.1">
    <property type="nucleotide sequence ID" value="NZ_BONR01000002.1"/>
</dbReference>
<feature type="compositionally biased region" description="Basic and acidic residues" evidence="1">
    <location>
        <begin position="74"/>
        <end position="88"/>
    </location>
</feature>
<dbReference type="AlphaFoldDB" id="A0A919Q3M1"/>
<feature type="region of interest" description="Disordered" evidence="1">
    <location>
        <begin position="74"/>
        <end position="137"/>
    </location>
</feature>
<evidence type="ECO:0000313" key="3">
    <source>
        <dbReference type="Proteomes" id="UP000652354"/>
    </source>
</evidence>
<comment type="caution">
    <text evidence="2">The sequence shown here is derived from an EMBL/GenBank/DDBJ whole genome shotgun (WGS) entry which is preliminary data.</text>
</comment>
<proteinExistence type="predicted"/>
<organism evidence="2 3">
    <name type="scientific">Demequina activiva</name>
    <dbReference type="NCBI Taxonomy" id="1582364"/>
    <lineage>
        <taxon>Bacteria</taxon>
        <taxon>Bacillati</taxon>
        <taxon>Actinomycetota</taxon>
        <taxon>Actinomycetes</taxon>
        <taxon>Micrococcales</taxon>
        <taxon>Demequinaceae</taxon>
        <taxon>Demequina</taxon>
    </lineage>
</organism>
<evidence type="ECO:0000256" key="1">
    <source>
        <dbReference type="SAM" id="MobiDB-lite"/>
    </source>
</evidence>
<dbReference type="Proteomes" id="UP000652354">
    <property type="component" value="Unassembled WGS sequence"/>
</dbReference>
<protein>
    <submittedName>
        <fullName evidence="2">Uncharacterized protein</fullName>
    </submittedName>
</protein>
<gene>
    <name evidence="2" type="ORF">Dac01nite_10430</name>
</gene>
<dbReference type="EMBL" id="BONR01000002">
    <property type="protein sequence ID" value="GIG54291.1"/>
    <property type="molecule type" value="Genomic_DNA"/>
</dbReference>